<keyword evidence="1" id="KW-0812">Transmembrane</keyword>
<protein>
    <submittedName>
        <fullName evidence="2">Uncharacterized protein</fullName>
    </submittedName>
</protein>
<keyword evidence="1" id="KW-0472">Membrane</keyword>
<keyword evidence="1" id="KW-1133">Transmembrane helix</keyword>
<evidence type="ECO:0000313" key="3">
    <source>
        <dbReference type="Proteomes" id="UP001162164"/>
    </source>
</evidence>
<gene>
    <name evidence="2" type="ORF">NQ317_011578</name>
</gene>
<keyword evidence="3" id="KW-1185">Reference proteome</keyword>
<evidence type="ECO:0000256" key="1">
    <source>
        <dbReference type="SAM" id="Phobius"/>
    </source>
</evidence>
<evidence type="ECO:0000313" key="2">
    <source>
        <dbReference type="EMBL" id="KAJ8976089.1"/>
    </source>
</evidence>
<organism evidence="2 3">
    <name type="scientific">Molorchus minor</name>
    <dbReference type="NCBI Taxonomy" id="1323400"/>
    <lineage>
        <taxon>Eukaryota</taxon>
        <taxon>Metazoa</taxon>
        <taxon>Ecdysozoa</taxon>
        <taxon>Arthropoda</taxon>
        <taxon>Hexapoda</taxon>
        <taxon>Insecta</taxon>
        <taxon>Pterygota</taxon>
        <taxon>Neoptera</taxon>
        <taxon>Endopterygota</taxon>
        <taxon>Coleoptera</taxon>
        <taxon>Polyphaga</taxon>
        <taxon>Cucujiformia</taxon>
        <taxon>Chrysomeloidea</taxon>
        <taxon>Cerambycidae</taxon>
        <taxon>Lamiinae</taxon>
        <taxon>Monochamini</taxon>
        <taxon>Molorchus</taxon>
    </lineage>
</organism>
<name>A0ABQ9JET2_9CUCU</name>
<accession>A0ABQ9JET2</accession>
<proteinExistence type="predicted"/>
<comment type="caution">
    <text evidence="2">The sequence shown here is derived from an EMBL/GenBank/DDBJ whole genome shotgun (WGS) entry which is preliminary data.</text>
</comment>
<feature type="transmembrane region" description="Helical" evidence="1">
    <location>
        <begin position="89"/>
        <end position="108"/>
    </location>
</feature>
<sequence length="110" mass="12626">MSEWTFAHISWKLFLRKCFHRSQEISIRIISNGWLHKGTIICPPCKEICAKEFAEKNEVCKLGDESPPSTAYPRDELPCGSLLAKISGLLFLCYGFDTVFYLNVIFMFTP</sequence>
<dbReference type="EMBL" id="JAPWTJ010000726">
    <property type="protein sequence ID" value="KAJ8976089.1"/>
    <property type="molecule type" value="Genomic_DNA"/>
</dbReference>
<reference evidence="2" key="1">
    <citation type="journal article" date="2023" name="Insect Mol. Biol.">
        <title>Genome sequencing provides insights into the evolution of gene families encoding plant cell wall-degrading enzymes in longhorned beetles.</title>
        <authorList>
            <person name="Shin N.R."/>
            <person name="Okamura Y."/>
            <person name="Kirsch R."/>
            <person name="Pauchet Y."/>
        </authorList>
    </citation>
    <scope>NUCLEOTIDE SEQUENCE</scope>
    <source>
        <strain evidence="2">MMC_N1</strain>
    </source>
</reference>
<dbReference type="Proteomes" id="UP001162164">
    <property type="component" value="Unassembled WGS sequence"/>
</dbReference>